<dbReference type="EMBL" id="EU016579">
    <property type="protein sequence ID" value="ABZ06578.1"/>
    <property type="molecule type" value="Genomic_DNA"/>
</dbReference>
<reference evidence="1" key="1">
    <citation type="journal article" date="2008" name="ISME J.">
        <title>Genomic patterns of recombination, clonal divergence and environment in marine microbial populations.</title>
        <authorList>
            <person name="Konstantinidis K.T."/>
            <person name="Delong E.F."/>
        </authorList>
    </citation>
    <scope>NUCLEOTIDE SEQUENCE</scope>
</reference>
<name>B3T1W9_9ZZZZ</name>
<accession>B3T1W9</accession>
<sequence length="76" mass="8346">MKKAIAIIILGFILSGCATTADYGSATESGIKIYHTGIAKIEQRNSEAQAHCSRYNKKAVFVRSSSIPLYDEFKCE</sequence>
<proteinExistence type="predicted"/>
<gene>
    <name evidence="1" type="ORF">ALOHA_HF4000097M14ctg1g22</name>
</gene>
<evidence type="ECO:0008006" key="2">
    <source>
        <dbReference type="Google" id="ProtNLM"/>
    </source>
</evidence>
<dbReference type="AlphaFoldDB" id="B3T1W9"/>
<dbReference type="PROSITE" id="PS51257">
    <property type="entry name" value="PROKAR_LIPOPROTEIN"/>
    <property type="match status" value="1"/>
</dbReference>
<protein>
    <recommendedName>
        <fullName evidence="2">Lipoprotein</fullName>
    </recommendedName>
</protein>
<evidence type="ECO:0000313" key="1">
    <source>
        <dbReference type="EMBL" id="ABZ06578.1"/>
    </source>
</evidence>
<organism evidence="1">
    <name type="scientific">uncultured marine microorganism HF4000_097M14</name>
    <dbReference type="NCBI Taxonomy" id="455520"/>
    <lineage>
        <taxon>unclassified sequences</taxon>
        <taxon>environmental samples</taxon>
    </lineage>
</organism>